<evidence type="ECO:0000313" key="4">
    <source>
        <dbReference type="Proteomes" id="UP001318860"/>
    </source>
</evidence>
<accession>A0ABR0V399</accession>
<dbReference type="PANTHER" id="PTHR45669">
    <property type="entry name" value="GLUTAREDOXIN DOMAIN-CONTAINING CYSTEINE-RICH PROTEIN CG12206-RELATED"/>
    <property type="match status" value="1"/>
</dbReference>
<evidence type="ECO:0000313" key="3">
    <source>
        <dbReference type="EMBL" id="KAK6129238.1"/>
    </source>
</evidence>
<name>A0ABR0V399_REHGL</name>
<dbReference type="EMBL" id="JABTTQ020001659">
    <property type="protein sequence ID" value="KAK6129238.1"/>
    <property type="molecule type" value="Genomic_DNA"/>
</dbReference>
<reference evidence="3 4" key="1">
    <citation type="journal article" date="2021" name="Comput. Struct. Biotechnol. J.">
        <title>De novo genome assembly of the potent medicinal plant Rehmannia glutinosa using nanopore technology.</title>
        <authorList>
            <person name="Ma L."/>
            <person name="Dong C."/>
            <person name="Song C."/>
            <person name="Wang X."/>
            <person name="Zheng X."/>
            <person name="Niu Y."/>
            <person name="Chen S."/>
            <person name="Feng W."/>
        </authorList>
    </citation>
    <scope>NUCLEOTIDE SEQUENCE [LARGE SCALE GENOMIC DNA]</scope>
    <source>
        <strain evidence="3">DH-2019</strain>
    </source>
</reference>
<protein>
    <recommendedName>
        <fullName evidence="2">Glutaredoxin domain-containing protein</fullName>
    </recommendedName>
</protein>
<feature type="region of interest" description="Disordered" evidence="1">
    <location>
        <begin position="175"/>
        <end position="215"/>
    </location>
</feature>
<dbReference type="Pfam" id="PF00462">
    <property type="entry name" value="Glutaredoxin"/>
    <property type="match status" value="1"/>
</dbReference>
<dbReference type="PANTHER" id="PTHR45669:SF30">
    <property type="entry name" value="OS04G0641300 PROTEIN"/>
    <property type="match status" value="1"/>
</dbReference>
<dbReference type="PROSITE" id="PS51354">
    <property type="entry name" value="GLUTAREDOXIN_2"/>
    <property type="match status" value="1"/>
</dbReference>
<keyword evidence="4" id="KW-1185">Reference proteome</keyword>
<proteinExistence type="predicted"/>
<organism evidence="3 4">
    <name type="scientific">Rehmannia glutinosa</name>
    <name type="common">Chinese foxglove</name>
    <dbReference type="NCBI Taxonomy" id="99300"/>
    <lineage>
        <taxon>Eukaryota</taxon>
        <taxon>Viridiplantae</taxon>
        <taxon>Streptophyta</taxon>
        <taxon>Embryophyta</taxon>
        <taxon>Tracheophyta</taxon>
        <taxon>Spermatophyta</taxon>
        <taxon>Magnoliopsida</taxon>
        <taxon>eudicotyledons</taxon>
        <taxon>Gunneridae</taxon>
        <taxon>Pentapetalae</taxon>
        <taxon>asterids</taxon>
        <taxon>lamiids</taxon>
        <taxon>Lamiales</taxon>
        <taxon>Orobanchaceae</taxon>
        <taxon>Rehmannieae</taxon>
        <taxon>Rehmannia</taxon>
    </lineage>
</organism>
<gene>
    <name evidence="3" type="ORF">DH2020_036947</name>
</gene>
<feature type="domain" description="Glutaredoxin" evidence="2">
    <location>
        <begin position="257"/>
        <end position="325"/>
    </location>
</feature>
<comment type="caution">
    <text evidence="3">The sequence shown here is derived from an EMBL/GenBank/DDBJ whole genome shotgun (WGS) entry which is preliminary data.</text>
</comment>
<feature type="region of interest" description="Disordered" evidence="1">
    <location>
        <begin position="482"/>
        <end position="503"/>
    </location>
</feature>
<dbReference type="Gene3D" id="3.40.30.10">
    <property type="entry name" value="Glutaredoxin"/>
    <property type="match status" value="1"/>
</dbReference>
<evidence type="ECO:0000259" key="2">
    <source>
        <dbReference type="Pfam" id="PF00462"/>
    </source>
</evidence>
<sequence length="503" mass="56377">MGCASSKQKVCRNCQAPYSPVRRSYSMHVHHPSVKTGDSYHLVALTSSTLGTLNLDPLIQNQTVEIKHQDETPTNRNPDRIIVEDKPSIENDRKISAKEEFAMGMIEAKTWSNMINEKIPKVIPKTPIRTPPGEPEMINAWEMMEGLEDISPLRPPPVHNFRSFSFHVPSYASLTSLDDQPTPRVKENGNGSPPKPGWLDLADSDSNSNSNGTSIVSEFDPEVIATFRKALEELPPANPFHLKPTNKIAPRGTDKLIVYFTSLRGVRKTYEDCCHVRVILKGLGVKVDERDVSMHSGFKEELKELLGEMFVGSGLPRVFLGKKYVGGADEIRRMNEDGKLEKLVECCELLDDGGEGCGGNGNVCEACGDISVLKFDMCNRYFSTHSASKLPYPEVLKSSKEQLTKGWDGPRKKQITEERIKWDSRERDHINKDSDVGLDEDNCIGGNKAVGYLVRKEMRMASNRLWECFKYKTPEGETNRIFANTKPLGHSPLPRPRPPHNGF</sequence>
<dbReference type="Proteomes" id="UP001318860">
    <property type="component" value="Unassembled WGS sequence"/>
</dbReference>
<dbReference type="SUPFAM" id="SSF52833">
    <property type="entry name" value="Thioredoxin-like"/>
    <property type="match status" value="1"/>
</dbReference>
<dbReference type="InterPro" id="IPR002109">
    <property type="entry name" value="Glutaredoxin"/>
</dbReference>
<dbReference type="InterPro" id="IPR036249">
    <property type="entry name" value="Thioredoxin-like_sf"/>
</dbReference>
<evidence type="ECO:0000256" key="1">
    <source>
        <dbReference type="SAM" id="MobiDB-lite"/>
    </source>
</evidence>